<reference evidence="2 3" key="1">
    <citation type="submission" date="2020-04" db="EMBL/GenBank/DDBJ databases">
        <authorList>
            <person name="De Canck E."/>
        </authorList>
    </citation>
    <scope>NUCLEOTIDE SEQUENCE [LARGE SCALE GENOMIC DNA]</scope>
    <source>
        <strain evidence="2 3">LMG 28688</strain>
    </source>
</reference>
<name>A0A6J5GCC0_9BURK</name>
<feature type="chain" id="PRO_5027084542" description="Lipoprotein" evidence="1">
    <location>
        <begin position="19"/>
        <end position="45"/>
    </location>
</feature>
<evidence type="ECO:0000313" key="3">
    <source>
        <dbReference type="Proteomes" id="UP000494119"/>
    </source>
</evidence>
<evidence type="ECO:0000313" key="2">
    <source>
        <dbReference type="EMBL" id="CAB3794726.1"/>
    </source>
</evidence>
<sequence>MKRILALMAIALLCTACAGGTAPSNSTASGITMYGTIDEGITIHK</sequence>
<evidence type="ECO:0008006" key="4">
    <source>
        <dbReference type="Google" id="ProtNLM"/>
    </source>
</evidence>
<feature type="signal peptide" evidence="1">
    <location>
        <begin position="1"/>
        <end position="18"/>
    </location>
</feature>
<protein>
    <recommendedName>
        <fullName evidence="4">Lipoprotein</fullName>
    </recommendedName>
</protein>
<dbReference type="RefSeq" id="WP_174220057.1">
    <property type="nucleotide sequence ID" value="NZ_CADIKL010000020.1"/>
</dbReference>
<organism evidence="2 3">
    <name type="scientific">Paraburkholderia caffeinitolerans</name>
    <dbReference type="NCBI Taxonomy" id="1723730"/>
    <lineage>
        <taxon>Bacteria</taxon>
        <taxon>Pseudomonadati</taxon>
        <taxon>Pseudomonadota</taxon>
        <taxon>Betaproteobacteria</taxon>
        <taxon>Burkholderiales</taxon>
        <taxon>Burkholderiaceae</taxon>
        <taxon>Paraburkholderia</taxon>
    </lineage>
</organism>
<gene>
    <name evidence="2" type="ORF">LMG28688_03956</name>
</gene>
<dbReference type="Proteomes" id="UP000494119">
    <property type="component" value="Unassembled WGS sequence"/>
</dbReference>
<dbReference type="AlphaFoldDB" id="A0A6J5GCC0"/>
<keyword evidence="3" id="KW-1185">Reference proteome</keyword>
<accession>A0A6J5GCC0</accession>
<proteinExistence type="predicted"/>
<keyword evidence="1" id="KW-0732">Signal</keyword>
<dbReference type="EMBL" id="CADIKL010000020">
    <property type="protein sequence ID" value="CAB3794726.1"/>
    <property type="molecule type" value="Genomic_DNA"/>
</dbReference>
<evidence type="ECO:0000256" key="1">
    <source>
        <dbReference type="SAM" id="SignalP"/>
    </source>
</evidence>